<evidence type="ECO:0000256" key="1">
    <source>
        <dbReference type="ARBA" id="ARBA00022723"/>
    </source>
</evidence>
<protein>
    <submittedName>
        <fullName evidence="5">Putative gamma-butyrobetaine dioxygenase-like</fullName>
    </submittedName>
</protein>
<dbReference type="GO" id="GO:0046872">
    <property type="term" value="F:metal ion binding"/>
    <property type="evidence" value="ECO:0007669"/>
    <property type="project" value="UniProtKB-KW"/>
</dbReference>
<feature type="signal peptide" evidence="3">
    <location>
        <begin position="1"/>
        <end position="22"/>
    </location>
</feature>
<name>A0A423U2D7_PENVA</name>
<evidence type="ECO:0000256" key="2">
    <source>
        <dbReference type="ARBA" id="ARBA00023004"/>
    </source>
</evidence>
<evidence type="ECO:0000313" key="6">
    <source>
        <dbReference type="Proteomes" id="UP000283509"/>
    </source>
</evidence>
<reference evidence="5 6" key="2">
    <citation type="submission" date="2019-01" db="EMBL/GenBank/DDBJ databases">
        <title>The decoding of complex shrimp genome reveals the adaptation for benthos swimmer, frequently molting mechanism and breeding impact on genome.</title>
        <authorList>
            <person name="Sun Y."/>
            <person name="Gao Y."/>
            <person name="Yu Y."/>
        </authorList>
    </citation>
    <scope>NUCLEOTIDE SEQUENCE [LARGE SCALE GENOMIC DNA]</scope>
    <source>
        <tissue evidence="5">Muscle</tissue>
    </source>
</reference>
<keyword evidence="5" id="KW-0560">Oxidoreductase</keyword>
<dbReference type="Gene3D" id="3.30.2020.30">
    <property type="match status" value="1"/>
</dbReference>
<evidence type="ECO:0000259" key="4">
    <source>
        <dbReference type="Pfam" id="PF06155"/>
    </source>
</evidence>
<keyword evidence="3" id="KW-0732">Signal</keyword>
<sequence>MSLQRCSRALLTGAAVLRTVSCQQIRHKSQVCTHTRSLNLAAAAKTLLEPPPAGTAVVGTVTGTDTLRVGFSDGSAREINYTWLRGNCRCHSCLRGATEGRLASGEQSPEVHPEIIQSNVHGIVVDWSDGHISKYPGQWLYDTATSSPTEQKVLRLQQLYAV</sequence>
<evidence type="ECO:0000256" key="3">
    <source>
        <dbReference type="SAM" id="SignalP"/>
    </source>
</evidence>
<dbReference type="AlphaFoldDB" id="A0A423U2D7"/>
<keyword evidence="6" id="KW-1185">Reference proteome</keyword>
<reference evidence="5 6" key="1">
    <citation type="submission" date="2018-04" db="EMBL/GenBank/DDBJ databases">
        <authorList>
            <person name="Zhang X."/>
            <person name="Yuan J."/>
            <person name="Li F."/>
            <person name="Xiang J."/>
        </authorList>
    </citation>
    <scope>NUCLEOTIDE SEQUENCE [LARGE SCALE GENOMIC DNA]</scope>
    <source>
        <tissue evidence="5">Muscle</tissue>
    </source>
</reference>
<keyword evidence="2" id="KW-0408">Iron</keyword>
<keyword evidence="5" id="KW-0223">Dioxygenase</keyword>
<feature type="chain" id="PRO_5019230647" evidence="3">
    <location>
        <begin position="23"/>
        <end position="162"/>
    </location>
</feature>
<feature type="domain" description="Gamma-butyrobetaine hydroxylase-like N-terminal" evidence="4">
    <location>
        <begin position="64"/>
        <end position="141"/>
    </location>
</feature>
<dbReference type="OrthoDB" id="6341042at2759"/>
<evidence type="ECO:0000313" key="5">
    <source>
        <dbReference type="EMBL" id="ROT82881.1"/>
    </source>
</evidence>
<organism evidence="5 6">
    <name type="scientific">Penaeus vannamei</name>
    <name type="common">Whiteleg shrimp</name>
    <name type="synonym">Litopenaeus vannamei</name>
    <dbReference type="NCBI Taxonomy" id="6689"/>
    <lineage>
        <taxon>Eukaryota</taxon>
        <taxon>Metazoa</taxon>
        <taxon>Ecdysozoa</taxon>
        <taxon>Arthropoda</taxon>
        <taxon>Crustacea</taxon>
        <taxon>Multicrustacea</taxon>
        <taxon>Malacostraca</taxon>
        <taxon>Eumalacostraca</taxon>
        <taxon>Eucarida</taxon>
        <taxon>Decapoda</taxon>
        <taxon>Dendrobranchiata</taxon>
        <taxon>Penaeoidea</taxon>
        <taxon>Penaeidae</taxon>
        <taxon>Penaeus</taxon>
    </lineage>
</organism>
<dbReference type="Pfam" id="PF06155">
    <property type="entry name" value="GBBH-like_N"/>
    <property type="match status" value="1"/>
</dbReference>
<proteinExistence type="predicted"/>
<dbReference type="GO" id="GO:0051213">
    <property type="term" value="F:dioxygenase activity"/>
    <property type="evidence" value="ECO:0007669"/>
    <property type="project" value="UniProtKB-KW"/>
</dbReference>
<keyword evidence="1" id="KW-0479">Metal-binding</keyword>
<dbReference type="InterPro" id="IPR038492">
    <property type="entry name" value="GBBH-like_N_sf"/>
</dbReference>
<accession>A0A423U2D7</accession>
<comment type="caution">
    <text evidence="5">The sequence shown here is derived from an EMBL/GenBank/DDBJ whole genome shotgun (WGS) entry which is preliminary data.</text>
</comment>
<dbReference type="EMBL" id="QCYY01000764">
    <property type="protein sequence ID" value="ROT82881.1"/>
    <property type="molecule type" value="Genomic_DNA"/>
</dbReference>
<dbReference type="InterPro" id="IPR010376">
    <property type="entry name" value="GBBH-like_N"/>
</dbReference>
<gene>
    <name evidence="5" type="ORF">C7M84_023954</name>
</gene>
<dbReference type="Proteomes" id="UP000283509">
    <property type="component" value="Unassembled WGS sequence"/>
</dbReference>